<dbReference type="Proteomes" id="UP001422074">
    <property type="component" value="Unassembled WGS sequence"/>
</dbReference>
<feature type="compositionally biased region" description="Pro residues" evidence="1">
    <location>
        <begin position="286"/>
        <end position="297"/>
    </location>
</feature>
<feature type="region of interest" description="Disordered" evidence="1">
    <location>
        <begin position="282"/>
        <end position="314"/>
    </location>
</feature>
<dbReference type="InterPro" id="IPR012337">
    <property type="entry name" value="RNaseH-like_sf"/>
</dbReference>
<protein>
    <submittedName>
        <fullName evidence="3">IS481 family transposase</fullName>
    </submittedName>
</protein>
<dbReference type="PANTHER" id="PTHR35004">
    <property type="entry name" value="TRANSPOSASE RV3428C-RELATED"/>
    <property type="match status" value="1"/>
</dbReference>
<reference evidence="3 6" key="1">
    <citation type="submission" date="2024-05" db="EMBL/GenBank/DDBJ databases">
        <title>Sinomonas sp. nov., isolated from a waste landfill.</title>
        <authorList>
            <person name="Zhao Y."/>
        </authorList>
    </citation>
    <scope>NUCLEOTIDE SEQUENCE [LARGE SCALE GENOMIC DNA]</scope>
    <source>
        <strain evidence="3 6">CCTCC AB2014300</strain>
    </source>
</reference>
<evidence type="ECO:0000313" key="4">
    <source>
        <dbReference type="EMBL" id="MEN2745697.1"/>
    </source>
</evidence>
<gene>
    <name evidence="3" type="ORF">ABCQ75_13665</name>
    <name evidence="4" type="ORF">ABCQ75_14305</name>
    <name evidence="5" type="ORF">ABCQ75_15735</name>
</gene>
<dbReference type="PROSITE" id="PS50994">
    <property type="entry name" value="INTEGRASE"/>
    <property type="match status" value="1"/>
</dbReference>
<dbReference type="RefSeq" id="WP_345886028.1">
    <property type="nucleotide sequence ID" value="NZ_JBDFRB010000015.1"/>
</dbReference>
<sequence length="384" mass="42358">MSDFCRRHGVSRAWFYKVRAKALAEGSSAALDLGSNRPHTSPRAVPAEMVEMALKTRAELRGAGFDHGPLSVAARMRRRGLEPPSRATLARIFSRAGEVVPSPRKKPRSAFKRFTYPAPNMCWQIDATEWPMPAGRAATIFQVIDDHSRLALASLAAWGETSEAAMAVVKTAIARHGVPQRFLSDNGQALNPSRRGHAGILVEYLRSLGTEPITGKPYRPTTQGKNERFHQTLFTYLAAQPAAATLEELQAQVDAFDHYYNTERVHQGHGSLDLTPREAWDRTPVAAPPAPPPPDHAPPWDEPRTASRRGSRPKGVVTILNTHFLIGAHWAGKTVRVHYDTRTISFYDEDGTEILTHPRPPKGTKFVPRSGLKQPPATEVSTNS</sequence>
<proteinExistence type="predicted"/>
<organism evidence="3 6">
    <name type="scientific">Sinomonas halotolerans</name>
    <dbReference type="NCBI Taxonomy" id="1644133"/>
    <lineage>
        <taxon>Bacteria</taxon>
        <taxon>Bacillati</taxon>
        <taxon>Actinomycetota</taxon>
        <taxon>Actinomycetes</taxon>
        <taxon>Micrococcales</taxon>
        <taxon>Micrococcaceae</taxon>
        <taxon>Sinomonas</taxon>
    </lineage>
</organism>
<dbReference type="Gene3D" id="3.30.420.10">
    <property type="entry name" value="Ribonuclease H-like superfamily/Ribonuclease H"/>
    <property type="match status" value="1"/>
</dbReference>
<feature type="region of interest" description="Disordered" evidence="1">
    <location>
        <begin position="355"/>
        <end position="384"/>
    </location>
</feature>
<comment type="caution">
    <text evidence="3">The sequence shown here is derived from an EMBL/GenBank/DDBJ whole genome shotgun (WGS) entry which is preliminary data.</text>
</comment>
<dbReference type="SUPFAM" id="SSF53098">
    <property type="entry name" value="Ribonuclease H-like"/>
    <property type="match status" value="1"/>
</dbReference>
<keyword evidence="6" id="KW-1185">Reference proteome</keyword>
<accession>A0ABU9X2T2</accession>
<dbReference type="EMBL" id="JBDFRB010000022">
    <property type="protein sequence ID" value="MEN2745975.1"/>
    <property type="molecule type" value="Genomic_DNA"/>
</dbReference>
<dbReference type="InterPro" id="IPR009057">
    <property type="entry name" value="Homeodomain-like_sf"/>
</dbReference>
<dbReference type="EMBL" id="JBDFRB010000017">
    <property type="protein sequence ID" value="MEN2745697.1"/>
    <property type="molecule type" value="Genomic_DNA"/>
</dbReference>
<dbReference type="InterPro" id="IPR036397">
    <property type="entry name" value="RNaseH_sf"/>
</dbReference>
<dbReference type="Pfam" id="PF13683">
    <property type="entry name" value="rve_3"/>
    <property type="match status" value="1"/>
</dbReference>
<dbReference type="PANTHER" id="PTHR35004:SF7">
    <property type="entry name" value="INTEGRASE PROTEIN"/>
    <property type="match status" value="1"/>
</dbReference>
<dbReference type="SUPFAM" id="SSF46689">
    <property type="entry name" value="Homeodomain-like"/>
    <property type="match status" value="1"/>
</dbReference>
<dbReference type="EMBL" id="JBDFRB010000015">
    <property type="protein sequence ID" value="MEN2745571.1"/>
    <property type="molecule type" value="Genomic_DNA"/>
</dbReference>
<evidence type="ECO:0000259" key="2">
    <source>
        <dbReference type="PROSITE" id="PS50994"/>
    </source>
</evidence>
<dbReference type="InterPro" id="IPR001584">
    <property type="entry name" value="Integrase_cat-core"/>
</dbReference>
<evidence type="ECO:0000313" key="3">
    <source>
        <dbReference type="EMBL" id="MEN2745571.1"/>
    </source>
</evidence>
<evidence type="ECO:0000313" key="6">
    <source>
        <dbReference type="Proteomes" id="UP001422074"/>
    </source>
</evidence>
<evidence type="ECO:0000313" key="5">
    <source>
        <dbReference type="EMBL" id="MEN2745975.1"/>
    </source>
</evidence>
<name>A0ABU9X2T2_9MICC</name>
<evidence type="ECO:0000256" key="1">
    <source>
        <dbReference type="SAM" id="MobiDB-lite"/>
    </source>
</evidence>
<feature type="domain" description="Integrase catalytic" evidence="2">
    <location>
        <begin position="115"/>
        <end position="284"/>
    </location>
</feature>